<evidence type="ECO:0000313" key="3">
    <source>
        <dbReference type="EMBL" id="QAT17931.1"/>
    </source>
</evidence>
<reference evidence="3 4" key="1">
    <citation type="submission" date="2017-01" db="EMBL/GenBank/DDBJ databases">
        <title>First insights into the biology of 'candidatus Vampirococcus archaeovorus'.</title>
        <authorList>
            <person name="Kizina J."/>
            <person name="Jordan S."/>
            <person name="Stueber K."/>
            <person name="Reinhardt R."/>
            <person name="Harder J."/>
        </authorList>
    </citation>
    <scope>NUCLEOTIDE SEQUENCE [LARGE SCALE GENOMIC DNA]</scope>
    <source>
        <strain evidence="3 4">LiM</strain>
    </source>
</reference>
<organism evidence="3 4">
    <name type="scientific">Velamenicoccus archaeovorus</name>
    <dbReference type="NCBI Taxonomy" id="1930593"/>
    <lineage>
        <taxon>Bacteria</taxon>
        <taxon>Pseudomonadati</taxon>
        <taxon>Candidatus Omnitrophota</taxon>
        <taxon>Candidatus Velamenicoccus</taxon>
    </lineage>
</organism>
<keyword evidence="1" id="KW-0472">Membrane</keyword>
<sequence length="163" mass="17945">MKRRLGFCLAAVVIFLAMGRLCQAASSQELIAEAKLFDGAHVLYGGEVIGEVLRRGDHAWINVYDGDNAIGVWVPAVLAEKIEHAGSYKCSGDRIRLHGIFHRACPEHGGGLDIHAQDLLVVEPGQQIIEDLDDRKILVLAVLLGVLICLLMVRIFLKKRARK</sequence>
<keyword evidence="2" id="KW-0732">Signal</keyword>
<feature type="transmembrane region" description="Helical" evidence="1">
    <location>
        <begin position="137"/>
        <end position="157"/>
    </location>
</feature>
<keyword evidence="4" id="KW-1185">Reference proteome</keyword>
<feature type="chain" id="PRO_5019151796" description="DNA-binding protein" evidence="2">
    <location>
        <begin position="25"/>
        <end position="163"/>
    </location>
</feature>
<dbReference type="KEGG" id="vai:BU251_09445"/>
<dbReference type="EMBL" id="CP019384">
    <property type="protein sequence ID" value="QAT17931.1"/>
    <property type="molecule type" value="Genomic_DNA"/>
</dbReference>
<proteinExistence type="predicted"/>
<name>A0A410P7E7_VELA1</name>
<keyword evidence="1" id="KW-1133">Transmembrane helix</keyword>
<accession>A0A410P7E7</accession>
<feature type="signal peptide" evidence="2">
    <location>
        <begin position="1"/>
        <end position="24"/>
    </location>
</feature>
<evidence type="ECO:0000256" key="2">
    <source>
        <dbReference type="SAM" id="SignalP"/>
    </source>
</evidence>
<gene>
    <name evidence="3" type="ORF">BU251_09445</name>
</gene>
<dbReference type="RefSeq" id="WP_128700895.1">
    <property type="nucleotide sequence ID" value="NZ_CP019384.1"/>
</dbReference>
<evidence type="ECO:0000256" key="1">
    <source>
        <dbReference type="SAM" id="Phobius"/>
    </source>
</evidence>
<evidence type="ECO:0008006" key="5">
    <source>
        <dbReference type="Google" id="ProtNLM"/>
    </source>
</evidence>
<dbReference type="OrthoDB" id="1758039at2"/>
<dbReference type="Proteomes" id="UP000287243">
    <property type="component" value="Chromosome"/>
</dbReference>
<keyword evidence="1" id="KW-0812">Transmembrane</keyword>
<protein>
    <recommendedName>
        <fullName evidence="5">DNA-binding protein</fullName>
    </recommendedName>
</protein>
<dbReference type="AlphaFoldDB" id="A0A410P7E7"/>
<evidence type="ECO:0000313" key="4">
    <source>
        <dbReference type="Proteomes" id="UP000287243"/>
    </source>
</evidence>